<dbReference type="InterPro" id="IPR001254">
    <property type="entry name" value="Trypsin_dom"/>
</dbReference>
<keyword evidence="3 5" id="KW-0720">Serine protease</keyword>
<evidence type="ECO:0000313" key="9">
    <source>
        <dbReference type="Proteomes" id="UP000005239"/>
    </source>
</evidence>
<keyword evidence="2 5" id="KW-0378">Hydrolase</keyword>
<feature type="chain" id="PRO_5035852845" description="Peptidase S1 domain-containing protein" evidence="6">
    <location>
        <begin position="20"/>
        <end position="277"/>
    </location>
</feature>
<feature type="domain" description="Peptidase S1" evidence="7">
    <location>
        <begin position="42"/>
        <end position="273"/>
    </location>
</feature>
<evidence type="ECO:0000259" key="7">
    <source>
        <dbReference type="PROSITE" id="PS50240"/>
    </source>
</evidence>
<dbReference type="SUPFAM" id="SSF50494">
    <property type="entry name" value="Trypsin-like serine proteases"/>
    <property type="match status" value="1"/>
</dbReference>
<dbReference type="FunFam" id="2.40.10.10:FF:000003">
    <property type="entry name" value="Transmembrane serine protease 3"/>
    <property type="match status" value="1"/>
</dbReference>
<dbReference type="PROSITE" id="PS00135">
    <property type="entry name" value="TRYPSIN_SER"/>
    <property type="match status" value="1"/>
</dbReference>
<dbReference type="InterPro" id="IPR001314">
    <property type="entry name" value="Peptidase_S1A"/>
</dbReference>
<dbReference type="PANTHER" id="PTHR24252:SF7">
    <property type="entry name" value="HYALIN"/>
    <property type="match status" value="1"/>
</dbReference>
<dbReference type="InterPro" id="IPR018114">
    <property type="entry name" value="TRYPSIN_HIS"/>
</dbReference>
<evidence type="ECO:0000256" key="4">
    <source>
        <dbReference type="ARBA" id="ARBA00023157"/>
    </source>
</evidence>
<gene>
    <name evidence="8" type="primary">WBGene00305154</name>
</gene>
<dbReference type="InterPro" id="IPR043504">
    <property type="entry name" value="Peptidase_S1_PA_chymotrypsin"/>
</dbReference>
<reference evidence="9" key="1">
    <citation type="journal article" date="2008" name="Nat. Genet.">
        <title>The Pristionchus pacificus genome provides a unique perspective on nematode lifestyle and parasitism.</title>
        <authorList>
            <person name="Dieterich C."/>
            <person name="Clifton S.W."/>
            <person name="Schuster L.N."/>
            <person name="Chinwalla A."/>
            <person name="Delehaunty K."/>
            <person name="Dinkelacker I."/>
            <person name="Fulton L."/>
            <person name="Fulton R."/>
            <person name="Godfrey J."/>
            <person name="Minx P."/>
            <person name="Mitreva M."/>
            <person name="Roeseler W."/>
            <person name="Tian H."/>
            <person name="Witte H."/>
            <person name="Yang S.P."/>
            <person name="Wilson R.K."/>
            <person name="Sommer R.J."/>
        </authorList>
    </citation>
    <scope>NUCLEOTIDE SEQUENCE [LARGE SCALE GENOMIC DNA]</scope>
    <source>
        <strain evidence="9">PS312</strain>
    </source>
</reference>
<dbReference type="Proteomes" id="UP000005239">
    <property type="component" value="Unassembled WGS sequence"/>
</dbReference>
<keyword evidence="9" id="KW-1185">Reference proteome</keyword>
<evidence type="ECO:0000256" key="2">
    <source>
        <dbReference type="ARBA" id="ARBA00022801"/>
    </source>
</evidence>
<dbReference type="GO" id="GO:0006508">
    <property type="term" value="P:proteolysis"/>
    <property type="evidence" value="ECO:0000318"/>
    <property type="project" value="GO_Central"/>
</dbReference>
<dbReference type="PROSITE" id="PS00134">
    <property type="entry name" value="TRYPSIN_HIS"/>
    <property type="match status" value="1"/>
</dbReference>
<dbReference type="Gene3D" id="2.40.10.10">
    <property type="entry name" value="Trypsin-like serine proteases"/>
    <property type="match status" value="1"/>
</dbReference>
<accession>A0A8R1V327</accession>
<evidence type="ECO:0000313" key="8">
    <source>
        <dbReference type="EnsemblMetazoa" id="PPA47263.1"/>
    </source>
</evidence>
<evidence type="ECO:0000256" key="6">
    <source>
        <dbReference type="SAM" id="SignalP"/>
    </source>
</evidence>
<evidence type="ECO:0000256" key="3">
    <source>
        <dbReference type="ARBA" id="ARBA00022825"/>
    </source>
</evidence>
<organism evidence="8 9">
    <name type="scientific">Pristionchus pacificus</name>
    <name type="common">Parasitic nematode worm</name>
    <dbReference type="NCBI Taxonomy" id="54126"/>
    <lineage>
        <taxon>Eukaryota</taxon>
        <taxon>Metazoa</taxon>
        <taxon>Ecdysozoa</taxon>
        <taxon>Nematoda</taxon>
        <taxon>Chromadorea</taxon>
        <taxon>Rhabditida</taxon>
        <taxon>Rhabditina</taxon>
        <taxon>Diplogasteromorpha</taxon>
        <taxon>Diplogasteroidea</taxon>
        <taxon>Neodiplogasteridae</taxon>
        <taxon>Pristionchus</taxon>
    </lineage>
</organism>
<evidence type="ECO:0000256" key="5">
    <source>
        <dbReference type="RuleBase" id="RU363034"/>
    </source>
</evidence>
<keyword evidence="1 5" id="KW-0645">Protease</keyword>
<sequence>MSYLLLFILPLLITSQDNGTRISKEEKTIARSLDLFVQEDRVVGGNESEPHAWPWMAQVTFKGKFHCGGALIDRSFVVTAAHCFEKSLVNREPEKYTVFTGGHKSMSGQEHKVTKITVHPLYDLVWQMSYDVAMIKISPEATFDNTTQPIALPLLPLLNNQICVAAGWGRTSERGRSSKVLREIRVPIIPTYECNNFRAYRGLIHIPSMVCAGSFKGDVDSCQGDSGGPLMCERAGKWELQGVVSWGYGCAEPGFPGVYSRIFPVISFLKLWMFLLR</sequence>
<name>A0A8R1V327_PRIPA</name>
<dbReference type="GO" id="GO:0004252">
    <property type="term" value="F:serine-type endopeptidase activity"/>
    <property type="evidence" value="ECO:0000318"/>
    <property type="project" value="GO_Central"/>
</dbReference>
<dbReference type="EnsemblMetazoa" id="PPA47263.1">
    <property type="protein sequence ID" value="PPA47263.1"/>
    <property type="gene ID" value="WBGene00305154"/>
</dbReference>
<dbReference type="GO" id="GO:0005615">
    <property type="term" value="C:extracellular space"/>
    <property type="evidence" value="ECO:0000318"/>
    <property type="project" value="GO_Central"/>
</dbReference>
<dbReference type="InterPro" id="IPR009003">
    <property type="entry name" value="Peptidase_S1_PA"/>
</dbReference>
<dbReference type="SMART" id="SM00020">
    <property type="entry name" value="Tryp_SPc"/>
    <property type="match status" value="1"/>
</dbReference>
<feature type="signal peptide" evidence="6">
    <location>
        <begin position="1"/>
        <end position="19"/>
    </location>
</feature>
<dbReference type="CDD" id="cd00190">
    <property type="entry name" value="Tryp_SPc"/>
    <property type="match status" value="1"/>
</dbReference>
<dbReference type="Pfam" id="PF00089">
    <property type="entry name" value="Trypsin"/>
    <property type="match status" value="1"/>
</dbReference>
<evidence type="ECO:0000256" key="1">
    <source>
        <dbReference type="ARBA" id="ARBA00022670"/>
    </source>
</evidence>
<dbReference type="PANTHER" id="PTHR24252">
    <property type="entry name" value="ACROSIN-RELATED"/>
    <property type="match status" value="1"/>
</dbReference>
<dbReference type="InterPro" id="IPR033116">
    <property type="entry name" value="TRYPSIN_SER"/>
</dbReference>
<keyword evidence="6" id="KW-0732">Signal</keyword>
<proteinExistence type="predicted"/>
<keyword evidence="4" id="KW-1015">Disulfide bond</keyword>
<dbReference type="PROSITE" id="PS50240">
    <property type="entry name" value="TRYPSIN_DOM"/>
    <property type="match status" value="1"/>
</dbReference>
<dbReference type="AlphaFoldDB" id="A0A8R1V327"/>
<reference evidence="8" key="2">
    <citation type="submission" date="2022-06" db="UniProtKB">
        <authorList>
            <consortium name="EnsemblMetazoa"/>
        </authorList>
    </citation>
    <scope>IDENTIFICATION</scope>
    <source>
        <strain evidence="8">PS312</strain>
    </source>
</reference>
<dbReference type="PRINTS" id="PR00722">
    <property type="entry name" value="CHYMOTRYPSIN"/>
</dbReference>
<protein>
    <recommendedName>
        <fullName evidence="7">Peptidase S1 domain-containing protein</fullName>
    </recommendedName>
</protein>